<evidence type="ECO:0000313" key="2">
    <source>
        <dbReference type="EMBL" id="KAF2150606.1"/>
    </source>
</evidence>
<dbReference type="Proteomes" id="UP000799439">
    <property type="component" value="Unassembled WGS sequence"/>
</dbReference>
<accession>A0A9P4IXW6</accession>
<evidence type="ECO:0000313" key="3">
    <source>
        <dbReference type="Proteomes" id="UP000799439"/>
    </source>
</evidence>
<comment type="caution">
    <text evidence="2">The sequence shown here is derived from an EMBL/GenBank/DDBJ whole genome shotgun (WGS) entry which is preliminary data.</text>
</comment>
<reference evidence="2" key="1">
    <citation type="journal article" date="2020" name="Stud. Mycol.">
        <title>101 Dothideomycetes genomes: a test case for predicting lifestyles and emergence of pathogens.</title>
        <authorList>
            <person name="Haridas S."/>
            <person name="Albert R."/>
            <person name="Binder M."/>
            <person name="Bloem J."/>
            <person name="Labutti K."/>
            <person name="Salamov A."/>
            <person name="Andreopoulos B."/>
            <person name="Baker S."/>
            <person name="Barry K."/>
            <person name="Bills G."/>
            <person name="Bluhm B."/>
            <person name="Cannon C."/>
            <person name="Castanera R."/>
            <person name="Culley D."/>
            <person name="Daum C."/>
            <person name="Ezra D."/>
            <person name="Gonzalez J."/>
            <person name="Henrissat B."/>
            <person name="Kuo A."/>
            <person name="Liang C."/>
            <person name="Lipzen A."/>
            <person name="Lutzoni F."/>
            <person name="Magnuson J."/>
            <person name="Mondo S."/>
            <person name="Nolan M."/>
            <person name="Ohm R."/>
            <person name="Pangilinan J."/>
            <person name="Park H.-J."/>
            <person name="Ramirez L."/>
            <person name="Alfaro M."/>
            <person name="Sun H."/>
            <person name="Tritt A."/>
            <person name="Yoshinaga Y."/>
            <person name="Zwiers L.-H."/>
            <person name="Turgeon B."/>
            <person name="Goodwin S."/>
            <person name="Spatafora J."/>
            <person name="Crous P."/>
            <person name="Grigoriev I."/>
        </authorList>
    </citation>
    <scope>NUCLEOTIDE SEQUENCE</scope>
    <source>
        <strain evidence="2">CBS 260.36</strain>
    </source>
</reference>
<feature type="transmembrane region" description="Helical" evidence="1">
    <location>
        <begin position="179"/>
        <end position="198"/>
    </location>
</feature>
<gene>
    <name evidence="2" type="ORF">K461DRAFT_244380</name>
</gene>
<evidence type="ECO:0000256" key="1">
    <source>
        <dbReference type="SAM" id="Phobius"/>
    </source>
</evidence>
<protein>
    <submittedName>
        <fullName evidence="2">Uncharacterized protein</fullName>
    </submittedName>
</protein>
<keyword evidence="1" id="KW-0812">Transmembrane</keyword>
<feature type="transmembrane region" description="Helical" evidence="1">
    <location>
        <begin position="144"/>
        <end position="167"/>
    </location>
</feature>
<dbReference type="PANTHER" id="PTHR39470">
    <property type="entry name" value="CHROMOSOME 10, WHOLE GENOME SHOTGUN SEQUENCE"/>
    <property type="match status" value="1"/>
</dbReference>
<keyword evidence="3" id="KW-1185">Reference proteome</keyword>
<dbReference type="OrthoDB" id="4218123at2759"/>
<sequence>MALSWSTIQSLLIFFGPMLLPRILAFYRSLRAPSTVSPIPLSFKSSLALNAILLSGLVALISTIPTFAPSNIFLQTSSRLQTPTNVLFTRLAGLHSLSSWEQSLREVFEQGGLEARLLYLRFGPDVLATCPFADPKASEASSTYLYYATPTILAPHVAHMLVLGLVTSASLTGADGGRFRTYAAITGVVLGATEFFMVSNYDHTVNAKATKIAEVDMFHWKVRVVRGLAIALVDAALGWLIWMSATKRAFVKPKSPAEKVEDITKTVEASLGKLRGLGAIRNVVYRNPGMRGNVERYWVQEERLMSQVLEDGDVRQAMNSAFDAADMVRLQQEAETYVDALLPAPAPHEPL</sequence>
<dbReference type="AlphaFoldDB" id="A0A9P4IXW6"/>
<proteinExistence type="predicted"/>
<dbReference type="PANTHER" id="PTHR39470:SF1">
    <property type="entry name" value="CHORISMATE SYNTHASE PROTEIN"/>
    <property type="match status" value="1"/>
</dbReference>
<keyword evidence="1" id="KW-1133">Transmembrane helix</keyword>
<feature type="transmembrane region" description="Helical" evidence="1">
    <location>
        <begin position="224"/>
        <end position="245"/>
    </location>
</feature>
<feature type="transmembrane region" description="Helical" evidence="1">
    <location>
        <begin position="47"/>
        <end position="68"/>
    </location>
</feature>
<organism evidence="2 3">
    <name type="scientific">Myriangium duriaei CBS 260.36</name>
    <dbReference type="NCBI Taxonomy" id="1168546"/>
    <lineage>
        <taxon>Eukaryota</taxon>
        <taxon>Fungi</taxon>
        <taxon>Dikarya</taxon>
        <taxon>Ascomycota</taxon>
        <taxon>Pezizomycotina</taxon>
        <taxon>Dothideomycetes</taxon>
        <taxon>Dothideomycetidae</taxon>
        <taxon>Myriangiales</taxon>
        <taxon>Myriangiaceae</taxon>
        <taxon>Myriangium</taxon>
    </lineage>
</organism>
<dbReference type="EMBL" id="ML996089">
    <property type="protein sequence ID" value="KAF2150606.1"/>
    <property type="molecule type" value="Genomic_DNA"/>
</dbReference>
<feature type="transmembrane region" description="Helical" evidence="1">
    <location>
        <begin position="6"/>
        <end position="27"/>
    </location>
</feature>
<name>A0A9P4IXW6_9PEZI</name>
<keyword evidence="1" id="KW-0472">Membrane</keyword>